<dbReference type="EMBL" id="VUJX02000008">
    <property type="protein sequence ID" value="KAL0932765.1"/>
    <property type="molecule type" value="Genomic_DNA"/>
</dbReference>
<evidence type="ECO:0000313" key="2">
    <source>
        <dbReference type="Proteomes" id="UP000805649"/>
    </source>
</evidence>
<organism evidence="1 2">
    <name type="scientific">Colletotrichum truncatum</name>
    <name type="common">Anthracnose fungus</name>
    <name type="synonym">Colletotrichum capsici</name>
    <dbReference type="NCBI Taxonomy" id="5467"/>
    <lineage>
        <taxon>Eukaryota</taxon>
        <taxon>Fungi</taxon>
        <taxon>Dikarya</taxon>
        <taxon>Ascomycota</taxon>
        <taxon>Pezizomycotina</taxon>
        <taxon>Sordariomycetes</taxon>
        <taxon>Hypocreomycetidae</taxon>
        <taxon>Glomerellales</taxon>
        <taxon>Glomerellaceae</taxon>
        <taxon>Colletotrichum</taxon>
        <taxon>Colletotrichum truncatum species complex</taxon>
    </lineage>
</organism>
<accession>A0ACC3YLH3</accession>
<gene>
    <name evidence="1" type="ORF">CTRU02_211728</name>
</gene>
<protein>
    <submittedName>
        <fullName evidence="1">Uncharacterized protein</fullName>
    </submittedName>
</protein>
<proteinExistence type="predicted"/>
<dbReference type="Proteomes" id="UP000805649">
    <property type="component" value="Unassembled WGS sequence"/>
</dbReference>
<reference evidence="1 2" key="1">
    <citation type="journal article" date="2020" name="Phytopathology">
        <title>Genome Sequence Resources of Colletotrichum truncatum, C. plurivorum, C. musicola, and C. sojae: Four Species Pathogenic to Soybean (Glycine max).</title>
        <authorList>
            <person name="Rogerio F."/>
            <person name="Boufleur T.R."/>
            <person name="Ciampi-Guillardi M."/>
            <person name="Sukno S.A."/>
            <person name="Thon M.R."/>
            <person name="Massola Junior N.S."/>
            <person name="Baroncelli R."/>
        </authorList>
    </citation>
    <scope>NUCLEOTIDE SEQUENCE [LARGE SCALE GENOMIC DNA]</scope>
    <source>
        <strain evidence="1 2">CMES1059</strain>
    </source>
</reference>
<sequence>MRGWTEWHEACLELRVLVRRPKLLRSSLPSVGSKMVEKTADLNLTVVGVNVESAARLELNRHP</sequence>
<name>A0ACC3YLH3_COLTU</name>
<comment type="caution">
    <text evidence="1">The sequence shown here is derived from an EMBL/GenBank/DDBJ whole genome shotgun (WGS) entry which is preliminary data.</text>
</comment>
<keyword evidence="2" id="KW-1185">Reference proteome</keyword>
<evidence type="ECO:0000313" key="1">
    <source>
        <dbReference type="EMBL" id="KAL0932765.1"/>
    </source>
</evidence>